<sequence>MGIEFRQESFRDDFTFRNSPAGIRRFPFPFDKDNYMYAVNIEPHVLGPKGSVYENLIDVDEHYVSEMQDRALVLKEDPLRCQSLPHMTLAGWDLLELLMEQQALGYPEHFELHRDGDRWRWINRPLGIDDSFTFGDVSTLPYGPMEYITRQSQGDFCLLDQRDGNLWMDAGIVTTQADWSLDFDIGMNFMEWHGPVPLAHQIGVFERALKFMLNLRQGSPVRRFNWTMTINPRLDTSPENYDKWGTDRMSVTPENVGDKVHLRVELQSFFRLPRSNAIVFPIRCYLIKLEELVTIPKWGRRMHRVLRDLPPELIDYKGLTRWRPIALDYLSKFDDGAETSPGIWPD</sequence>
<proteinExistence type="predicted"/>
<reference evidence="1 2" key="1">
    <citation type="submission" date="2023-07" db="EMBL/GenBank/DDBJ databases">
        <title>Genomic Encyclopedia of Type Strains, Phase IV (KMG-IV): sequencing the most valuable type-strain genomes for metagenomic binning, comparative biology and taxonomic classification.</title>
        <authorList>
            <person name="Goeker M."/>
        </authorList>
    </citation>
    <scope>NUCLEOTIDE SEQUENCE [LARGE SCALE GENOMIC DNA]</scope>
    <source>
        <strain evidence="1 2">DSM 19619</strain>
    </source>
</reference>
<comment type="caution">
    <text evidence="1">The sequence shown here is derived from an EMBL/GenBank/DDBJ whole genome shotgun (WGS) entry which is preliminary data.</text>
</comment>
<evidence type="ECO:0000313" key="1">
    <source>
        <dbReference type="EMBL" id="MDQ0472435.1"/>
    </source>
</evidence>
<evidence type="ECO:0000313" key="2">
    <source>
        <dbReference type="Proteomes" id="UP001242480"/>
    </source>
</evidence>
<evidence type="ECO:0008006" key="3">
    <source>
        <dbReference type="Google" id="ProtNLM"/>
    </source>
</evidence>
<protein>
    <recommendedName>
        <fullName evidence="3">DUF3445 domain-containing protein</fullName>
    </recommendedName>
</protein>
<name>A0ABU0JDT2_9HYPH</name>
<accession>A0ABU0JDT2</accession>
<dbReference type="Pfam" id="PF11927">
    <property type="entry name" value="HODM_asu-like"/>
    <property type="match status" value="1"/>
</dbReference>
<dbReference type="RefSeq" id="WP_307279262.1">
    <property type="nucleotide sequence ID" value="NZ_JAUSVX010000012.1"/>
</dbReference>
<gene>
    <name evidence="1" type="ORF">QO011_005464</name>
</gene>
<organism evidence="1 2">
    <name type="scientific">Labrys wisconsinensis</name>
    <dbReference type="NCBI Taxonomy" id="425677"/>
    <lineage>
        <taxon>Bacteria</taxon>
        <taxon>Pseudomonadati</taxon>
        <taxon>Pseudomonadota</taxon>
        <taxon>Alphaproteobacteria</taxon>
        <taxon>Hyphomicrobiales</taxon>
        <taxon>Xanthobacteraceae</taxon>
        <taxon>Labrys</taxon>
    </lineage>
</organism>
<keyword evidence="2" id="KW-1185">Reference proteome</keyword>
<dbReference type="InterPro" id="IPR021848">
    <property type="entry name" value="HODM_asu-like"/>
</dbReference>
<dbReference type="EMBL" id="JAUSVX010000012">
    <property type="protein sequence ID" value="MDQ0472435.1"/>
    <property type="molecule type" value="Genomic_DNA"/>
</dbReference>
<dbReference type="Proteomes" id="UP001242480">
    <property type="component" value="Unassembled WGS sequence"/>
</dbReference>